<organism evidence="1 2">
    <name type="scientific">Populus alba</name>
    <name type="common">White poplar</name>
    <dbReference type="NCBI Taxonomy" id="43335"/>
    <lineage>
        <taxon>Eukaryota</taxon>
        <taxon>Viridiplantae</taxon>
        <taxon>Streptophyta</taxon>
        <taxon>Embryophyta</taxon>
        <taxon>Tracheophyta</taxon>
        <taxon>Spermatophyta</taxon>
        <taxon>Magnoliopsida</taxon>
        <taxon>eudicotyledons</taxon>
        <taxon>Gunneridae</taxon>
        <taxon>Pentapetalae</taxon>
        <taxon>rosids</taxon>
        <taxon>fabids</taxon>
        <taxon>Malpighiales</taxon>
        <taxon>Salicaceae</taxon>
        <taxon>Saliceae</taxon>
        <taxon>Populus</taxon>
    </lineage>
</organism>
<gene>
    <name evidence="1" type="ORF">D5086_029238</name>
</gene>
<sequence>MAIAVRRIGGEKSWFCHLHRFFSTSTENAASSISDIEGEFKSLCSAGRIKEAFKTYNAEIWTDQHLFSYLIQSFIPKKSLLIAKQLHSLAITSGYYFKDKFVRNHLLNMYFKMGEIQEAIAFFNAIPMRNIISHNILINGHVQHGDLESAIKVFDEMPERNVATWNAMVSGLIQFEFNENGLFLFREMHELGFLPDEFTLGSVLRGCAGLRASYAGKQVHAYVLKYGYEFNLVVGSSLAHMYMKSGSLGEGEKVIKAMPMRNVVAWNTLIAGNAQNGHFEGVLDLYNMMKMSGLRPDKITLVSVISSSAELATLFQGQQIHAEAIKAGANSAVSVLSSLINTANAVVTSSLLKSSYSSSHITRSAVLICLTGKPQVFVWTYRSGSDLVAYGLIRFRICWMIPQNKSPSNCITFNLIDEEAEGLMDTQEAEREIKDTAVLAISSSNIAAVNERKNKLVSLTLREEGSISSVVDCAFHLLLSQGENQVPCTFYPHLNVSPPKHWERYGQPVTVPHSSFPDNQRQMGIKRLRYNLGIWNRAAPHYPPEVETDKSDIADTSAARLAINAFSWLQISGFVWLPGSVCKCSELMSGRRFQLPVES</sequence>
<name>A0ACC4AT30_POPAL</name>
<proteinExistence type="predicted"/>
<protein>
    <submittedName>
        <fullName evidence="1">Uncharacterized protein</fullName>
    </submittedName>
</protein>
<dbReference type="Proteomes" id="UP000309997">
    <property type="component" value="Unassembled WGS sequence"/>
</dbReference>
<evidence type="ECO:0000313" key="1">
    <source>
        <dbReference type="EMBL" id="KAL3569348.1"/>
    </source>
</evidence>
<accession>A0ACC4AT30</accession>
<dbReference type="EMBL" id="RCHU02000016">
    <property type="protein sequence ID" value="KAL3569348.1"/>
    <property type="molecule type" value="Genomic_DNA"/>
</dbReference>
<evidence type="ECO:0000313" key="2">
    <source>
        <dbReference type="Proteomes" id="UP000309997"/>
    </source>
</evidence>
<comment type="caution">
    <text evidence="1">The sequence shown here is derived from an EMBL/GenBank/DDBJ whole genome shotgun (WGS) entry which is preliminary data.</text>
</comment>
<keyword evidence="2" id="KW-1185">Reference proteome</keyword>
<reference evidence="1 2" key="1">
    <citation type="journal article" date="2024" name="Plant Biotechnol. J.">
        <title>Genome and CRISPR/Cas9 system of a widespread forest tree (Populus alba) in the world.</title>
        <authorList>
            <person name="Liu Y.J."/>
            <person name="Jiang P.F."/>
            <person name="Han X.M."/>
            <person name="Li X.Y."/>
            <person name="Wang H.M."/>
            <person name="Wang Y.J."/>
            <person name="Wang X.X."/>
            <person name="Zeng Q.Y."/>
        </authorList>
    </citation>
    <scope>NUCLEOTIDE SEQUENCE [LARGE SCALE GENOMIC DNA]</scope>
    <source>
        <strain evidence="2">cv. PAL-ZL1</strain>
    </source>
</reference>